<keyword evidence="3" id="KW-1185">Reference proteome</keyword>
<evidence type="ECO:0000313" key="3">
    <source>
        <dbReference type="Proteomes" id="UP000601435"/>
    </source>
</evidence>
<gene>
    <name evidence="2" type="primary">GIP</name>
    <name evidence="2" type="ORF">SNEC2469_LOCUS26392</name>
</gene>
<proteinExistence type="predicted"/>
<dbReference type="AlphaFoldDB" id="A0A813A1V3"/>
<sequence length="154" mass="17463">MDVLTLCPCACQRKQPLSTIIVRRSKFEELGLREKLVFKQRNAVGGGFLESEAKPPSPKTQEERRIMAKALKENTNLQGLVSLDESSTERLIDTAWKEEVKAGTDVITEGDLNASFFYMVKSGKFDVIQLAAQREHRRWLNYSVLATIRGSVFR</sequence>
<dbReference type="PROSITE" id="PS50042">
    <property type="entry name" value="CNMP_BINDING_3"/>
    <property type="match status" value="1"/>
</dbReference>
<dbReference type="InterPro" id="IPR014710">
    <property type="entry name" value="RmlC-like_jellyroll"/>
</dbReference>
<dbReference type="InterPro" id="IPR018490">
    <property type="entry name" value="cNMP-bd_dom_sf"/>
</dbReference>
<dbReference type="EMBL" id="CAJNJA010053656">
    <property type="protein sequence ID" value="CAE7851113.1"/>
    <property type="molecule type" value="Genomic_DNA"/>
</dbReference>
<name>A0A813A1V3_9DINO</name>
<organism evidence="2 3">
    <name type="scientific">Symbiodinium necroappetens</name>
    <dbReference type="NCBI Taxonomy" id="1628268"/>
    <lineage>
        <taxon>Eukaryota</taxon>
        <taxon>Sar</taxon>
        <taxon>Alveolata</taxon>
        <taxon>Dinophyceae</taxon>
        <taxon>Suessiales</taxon>
        <taxon>Symbiodiniaceae</taxon>
        <taxon>Symbiodinium</taxon>
    </lineage>
</organism>
<evidence type="ECO:0000313" key="2">
    <source>
        <dbReference type="EMBL" id="CAE7851113.1"/>
    </source>
</evidence>
<dbReference type="SUPFAM" id="SSF51206">
    <property type="entry name" value="cAMP-binding domain-like"/>
    <property type="match status" value="1"/>
</dbReference>
<dbReference type="OrthoDB" id="442644at2759"/>
<protein>
    <submittedName>
        <fullName evidence="2">GIP protein</fullName>
    </submittedName>
</protein>
<dbReference type="InterPro" id="IPR000595">
    <property type="entry name" value="cNMP-bd_dom"/>
</dbReference>
<reference evidence="2" key="1">
    <citation type="submission" date="2021-02" db="EMBL/GenBank/DDBJ databases">
        <authorList>
            <person name="Dougan E. K."/>
            <person name="Rhodes N."/>
            <person name="Thang M."/>
            <person name="Chan C."/>
        </authorList>
    </citation>
    <scope>NUCLEOTIDE SEQUENCE</scope>
</reference>
<comment type="caution">
    <text evidence="2">The sequence shown here is derived from an EMBL/GenBank/DDBJ whole genome shotgun (WGS) entry which is preliminary data.</text>
</comment>
<accession>A0A813A1V3</accession>
<dbReference type="Gene3D" id="2.60.120.10">
    <property type="entry name" value="Jelly Rolls"/>
    <property type="match status" value="1"/>
</dbReference>
<dbReference type="Proteomes" id="UP000601435">
    <property type="component" value="Unassembled WGS sequence"/>
</dbReference>
<feature type="non-terminal residue" evidence="2">
    <location>
        <position position="1"/>
    </location>
</feature>
<feature type="domain" description="Cyclic nucleotide-binding" evidence="1">
    <location>
        <begin position="79"/>
        <end position="121"/>
    </location>
</feature>
<evidence type="ECO:0000259" key="1">
    <source>
        <dbReference type="PROSITE" id="PS50042"/>
    </source>
</evidence>